<organism evidence="1 2">
    <name type="scientific">Ancylostoma ceylanicum</name>
    <dbReference type="NCBI Taxonomy" id="53326"/>
    <lineage>
        <taxon>Eukaryota</taxon>
        <taxon>Metazoa</taxon>
        <taxon>Ecdysozoa</taxon>
        <taxon>Nematoda</taxon>
        <taxon>Chromadorea</taxon>
        <taxon>Rhabditida</taxon>
        <taxon>Rhabditina</taxon>
        <taxon>Rhabditomorpha</taxon>
        <taxon>Strongyloidea</taxon>
        <taxon>Ancylostomatidae</taxon>
        <taxon>Ancylostomatinae</taxon>
        <taxon>Ancylostoma</taxon>
    </lineage>
</organism>
<accession>A0A016T6H7</accession>
<dbReference type="OrthoDB" id="5823039at2759"/>
<dbReference type="EMBL" id="JARK01001469">
    <property type="protein sequence ID" value="EYB98246.1"/>
    <property type="molecule type" value="Genomic_DNA"/>
</dbReference>
<dbReference type="Pfam" id="PF00188">
    <property type="entry name" value="CAP"/>
    <property type="match status" value="1"/>
</dbReference>
<proteinExistence type="predicted"/>
<dbReference type="STRING" id="53326.A0A016T6H7"/>
<dbReference type="Gene3D" id="3.40.33.10">
    <property type="entry name" value="CAP"/>
    <property type="match status" value="1"/>
</dbReference>
<dbReference type="CDD" id="cd05380">
    <property type="entry name" value="CAP_euk"/>
    <property type="match status" value="1"/>
</dbReference>
<dbReference type="SMART" id="SM00198">
    <property type="entry name" value="SCP"/>
    <property type="match status" value="1"/>
</dbReference>
<evidence type="ECO:0000313" key="2">
    <source>
        <dbReference type="Proteomes" id="UP000024635"/>
    </source>
</evidence>
<sequence length="186" mass="20493">MYEVRFFVRRLLASGWAKDKQIKYAKPAKTMNQLVYVKPLEDAALRHVSNCDQTAPENNSPAGESFWRGSSGSYKLTHVEAMQQAMKEWWEPLESTGLGNKLEYTTELQDGTLKYVANIVHDKSTQIGCAAKTCAKQGITLVDCRYNATVTIDDKIYELGKTPCKPCPAGTACSKLGAVCEATSTA</sequence>
<dbReference type="InterPro" id="IPR035940">
    <property type="entry name" value="CAP_sf"/>
</dbReference>
<evidence type="ECO:0000313" key="1">
    <source>
        <dbReference type="EMBL" id="EYB98246.1"/>
    </source>
</evidence>
<dbReference type="Proteomes" id="UP000024635">
    <property type="component" value="Unassembled WGS sequence"/>
</dbReference>
<dbReference type="AlphaFoldDB" id="A0A016T6H7"/>
<reference evidence="2" key="1">
    <citation type="journal article" date="2015" name="Nat. Genet.">
        <title>The genome and transcriptome of the zoonotic hookworm Ancylostoma ceylanicum identify infection-specific gene families.</title>
        <authorList>
            <person name="Schwarz E.M."/>
            <person name="Hu Y."/>
            <person name="Antoshechkin I."/>
            <person name="Miller M.M."/>
            <person name="Sternberg P.W."/>
            <person name="Aroian R.V."/>
        </authorList>
    </citation>
    <scope>NUCLEOTIDE SEQUENCE</scope>
    <source>
        <strain evidence="2">HY135</strain>
    </source>
</reference>
<keyword evidence="2" id="KW-1185">Reference proteome</keyword>
<protein>
    <submittedName>
        <fullName evidence="1">Uncharacterized protein</fullName>
    </submittedName>
</protein>
<dbReference type="InterPro" id="IPR014044">
    <property type="entry name" value="CAP_dom"/>
</dbReference>
<comment type="caution">
    <text evidence="1">The sequence shown here is derived from an EMBL/GenBank/DDBJ whole genome shotgun (WGS) entry which is preliminary data.</text>
</comment>
<name>A0A016T6H7_9BILA</name>
<dbReference type="SUPFAM" id="SSF55797">
    <property type="entry name" value="PR-1-like"/>
    <property type="match status" value="1"/>
</dbReference>
<gene>
    <name evidence="1" type="primary">Acey_s0133.g1795</name>
    <name evidence="1" type="ORF">Y032_0133g1795</name>
</gene>